<organism evidence="2 3">
    <name type="scientific">Shimia gijangensis</name>
    <dbReference type="NCBI Taxonomy" id="1470563"/>
    <lineage>
        <taxon>Bacteria</taxon>
        <taxon>Pseudomonadati</taxon>
        <taxon>Pseudomonadota</taxon>
        <taxon>Alphaproteobacteria</taxon>
        <taxon>Rhodobacterales</taxon>
        <taxon>Roseobacteraceae</taxon>
    </lineage>
</organism>
<keyword evidence="1" id="KW-0472">Membrane</keyword>
<gene>
    <name evidence="2" type="ORF">SAMN05444000_1164</name>
</gene>
<dbReference type="Proteomes" id="UP000183982">
    <property type="component" value="Unassembled WGS sequence"/>
</dbReference>
<proteinExistence type="predicted"/>
<reference evidence="3" key="1">
    <citation type="submission" date="2016-11" db="EMBL/GenBank/DDBJ databases">
        <authorList>
            <person name="Varghese N."/>
            <person name="Submissions S."/>
        </authorList>
    </citation>
    <scope>NUCLEOTIDE SEQUENCE [LARGE SCALE GENOMIC DNA]</scope>
    <source>
        <strain evidence="3">DSM 100564</strain>
    </source>
</reference>
<evidence type="ECO:0000313" key="2">
    <source>
        <dbReference type="EMBL" id="SHJ95327.1"/>
    </source>
</evidence>
<evidence type="ECO:0000313" key="3">
    <source>
        <dbReference type="Proteomes" id="UP000183982"/>
    </source>
</evidence>
<feature type="transmembrane region" description="Helical" evidence="1">
    <location>
        <begin position="6"/>
        <end position="25"/>
    </location>
</feature>
<accession>A0A1M6NI11</accession>
<feature type="transmembrane region" description="Helical" evidence="1">
    <location>
        <begin position="81"/>
        <end position="103"/>
    </location>
</feature>
<dbReference type="EMBL" id="FQZQ01000016">
    <property type="protein sequence ID" value="SHJ95327.1"/>
    <property type="molecule type" value="Genomic_DNA"/>
</dbReference>
<evidence type="ECO:0000256" key="1">
    <source>
        <dbReference type="SAM" id="Phobius"/>
    </source>
</evidence>
<name>A0A1M6NI11_9RHOB</name>
<sequence length="222" mass="24965">MIIEQSLFPLLASVGCSVFLTHGIVRWRNAREGSTNLAPEFSFQDTGQDTGLSALASLFSNAPIDLGHGRTELRPAWSLRLLAPLVAFFILAITDLSPIWNALGLHSTMVHLCIYTGVGMVLGHIWFTLLFVQRVVFDDAYVTCQGIGLRRRTRRLDDLTGVHWPNRRAASVLTFAEQEDLHIPRFLSHQDFFVKVMEDIAETNMNNGAIHPLPRWQERLSA</sequence>
<dbReference type="AlphaFoldDB" id="A0A1M6NI11"/>
<keyword evidence="1" id="KW-0812">Transmembrane</keyword>
<keyword evidence="1" id="KW-1133">Transmembrane helix</keyword>
<keyword evidence="3" id="KW-1185">Reference proteome</keyword>
<feature type="transmembrane region" description="Helical" evidence="1">
    <location>
        <begin position="109"/>
        <end position="132"/>
    </location>
</feature>
<protein>
    <submittedName>
        <fullName evidence="2">Uncharacterized protein</fullName>
    </submittedName>
</protein>